<dbReference type="AlphaFoldDB" id="A0A9D1YM10"/>
<evidence type="ECO:0000313" key="9">
    <source>
        <dbReference type="Proteomes" id="UP000824007"/>
    </source>
</evidence>
<keyword evidence="4 8" id="KW-0067">ATP-binding</keyword>
<gene>
    <name evidence="8" type="ORF">H9831_00745</name>
</gene>
<evidence type="ECO:0000259" key="7">
    <source>
        <dbReference type="PROSITE" id="PS50893"/>
    </source>
</evidence>
<evidence type="ECO:0000256" key="3">
    <source>
        <dbReference type="ARBA" id="ARBA00022741"/>
    </source>
</evidence>
<dbReference type="InterPro" id="IPR003593">
    <property type="entry name" value="AAA+_ATPase"/>
</dbReference>
<dbReference type="PANTHER" id="PTHR43394:SF1">
    <property type="entry name" value="ATP-BINDING CASSETTE SUB-FAMILY B MEMBER 10, MITOCHONDRIAL"/>
    <property type="match status" value="1"/>
</dbReference>
<evidence type="ECO:0000256" key="2">
    <source>
        <dbReference type="ARBA" id="ARBA00022692"/>
    </source>
</evidence>
<dbReference type="GO" id="GO:0015421">
    <property type="term" value="F:ABC-type oligopeptide transporter activity"/>
    <property type="evidence" value="ECO:0007669"/>
    <property type="project" value="TreeGrafter"/>
</dbReference>
<dbReference type="InterPro" id="IPR039421">
    <property type="entry name" value="Type_1_exporter"/>
</dbReference>
<dbReference type="CDD" id="cd03228">
    <property type="entry name" value="ABCC_MRP_Like"/>
    <property type="match status" value="1"/>
</dbReference>
<dbReference type="InterPro" id="IPR036640">
    <property type="entry name" value="ABC1_TM_sf"/>
</dbReference>
<reference evidence="8" key="2">
    <citation type="submission" date="2021-04" db="EMBL/GenBank/DDBJ databases">
        <authorList>
            <person name="Gilroy R."/>
        </authorList>
    </citation>
    <scope>NUCLEOTIDE SEQUENCE</scope>
    <source>
        <strain evidence="8">ChiSxjej3B15-24422</strain>
    </source>
</reference>
<dbReference type="Gene3D" id="1.20.1560.10">
    <property type="entry name" value="ABC transporter type 1, transmembrane domain"/>
    <property type="match status" value="1"/>
</dbReference>
<sequence>IGLRILLTHQLMVTHTISIGEYTASTFAVWSLFSGLNGLSSSLHSLSEHSMKADKIFRFLKEEPQIYVKGKMEPRLQKQNKILCQNLSFRYPGNQDFAIENLSFELRQGETLAIVGENGSGKSTLIKLLLGLYMPQSGKILFNDHSLLDCHITAYRKLFSVIFQDFSFFSAGIAQNIVLDLQWDKSELDDALEQSLYRKDPYLNKIPLDTCMTKEFDEDGIVLSGGQAQKLVITRAFLKSPFVLMDEPSSELDAASEQKLNELILRNSMKKGVLIISHRLTTTRQADRILVLSHGKKVEEGSHTELMQRKGHYYHMFMTQANQYQ</sequence>
<keyword evidence="6" id="KW-0472">Membrane</keyword>
<evidence type="ECO:0000256" key="6">
    <source>
        <dbReference type="ARBA" id="ARBA00023136"/>
    </source>
</evidence>
<keyword evidence="2" id="KW-0812">Transmembrane</keyword>
<name>A0A9D1YM10_9FIRM</name>
<feature type="domain" description="ABC transporter" evidence="7">
    <location>
        <begin position="82"/>
        <end position="319"/>
    </location>
</feature>
<keyword evidence="3" id="KW-0547">Nucleotide-binding</keyword>
<evidence type="ECO:0000256" key="1">
    <source>
        <dbReference type="ARBA" id="ARBA00004651"/>
    </source>
</evidence>
<dbReference type="Pfam" id="PF00005">
    <property type="entry name" value="ABC_tran"/>
    <property type="match status" value="1"/>
</dbReference>
<accession>A0A9D1YM10</accession>
<reference evidence="8" key="1">
    <citation type="journal article" date="2021" name="PeerJ">
        <title>Extensive microbial diversity within the chicken gut microbiome revealed by metagenomics and culture.</title>
        <authorList>
            <person name="Gilroy R."/>
            <person name="Ravi A."/>
            <person name="Getino M."/>
            <person name="Pursley I."/>
            <person name="Horton D.L."/>
            <person name="Alikhan N.F."/>
            <person name="Baker D."/>
            <person name="Gharbi K."/>
            <person name="Hall N."/>
            <person name="Watson M."/>
            <person name="Adriaenssens E.M."/>
            <person name="Foster-Nyarko E."/>
            <person name="Jarju S."/>
            <person name="Secka A."/>
            <person name="Antonio M."/>
            <person name="Oren A."/>
            <person name="Chaudhuri R.R."/>
            <person name="La Ragione R."/>
            <person name="Hildebrand F."/>
            <person name="Pallen M.J."/>
        </authorList>
    </citation>
    <scope>NUCLEOTIDE SEQUENCE</scope>
    <source>
        <strain evidence="8">ChiSxjej3B15-24422</strain>
    </source>
</reference>
<dbReference type="InterPro" id="IPR027417">
    <property type="entry name" value="P-loop_NTPase"/>
</dbReference>
<dbReference type="GO" id="GO:0005886">
    <property type="term" value="C:plasma membrane"/>
    <property type="evidence" value="ECO:0007669"/>
    <property type="project" value="UniProtKB-SubCell"/>
</dbReference>
<protein>
    <submittedName>
        <fullName evidence="8">ABC transporter ATP-binding protein/permease</fullName>
    </submittedName>
</protein>
<dbReference type="SUPFAM" id="SSF52540">
    <property type="entry name" value="P-loop containing nucleoside triphosphate hydrolases"/>
    <property type="match status" value="1"/>
</dbReference>
<comment type="caution">
    <text evidence="8">The sequence shown here is derived from an EMBL/GenBank/DDBJ whole genome shotgun (WGS) entry which is preliminary data.</text>
</comment>
<feature type="non-terminal residue" evidence="8">
    <location>
        <position position="1"/>
    </location>
</feature>
<dbReference type="InterPro" id="IPR003439">
    <property type="entry name" value="ABC_transporter-like_ATP-bd"/>
</dbReference>
<evidence type="ECO:0000256" key="5">
    <source>
        <dbReference type="ARBA" id="ARBA00022989"/>
    </source>
</evidence>
<dbReference type="GO" id="GO:0005524">
    <property type="term" value="F:ATP binding"/>
    <property type="evidence" value="ECO:0007669"/>
    <property type="project" value="UniProtKB-KW"/>
</dbReference>
<dbReference type="SMART" id="SM00382">
    <property type="entry name" value="AAA"/>
    <property type="match status" value="1"/>
</dbReference>
<dbReference type="Proteomes" id="UP000824007">
    <property type="component" value="Unassembled WGS sequence"/>
</dbReference>
<comment type="subcellular location">
    <subcellularLocation>
        <location evidence="1">Cell membrane</location>
        <topology evidence="1">Multi-pass membrane protein</topology>
    </subcellularLocation>
</comment>
<dbReference type="PROSITE" id="PS50893">
    <property type="entry name" value="ABC_TRANSPORTER_2"/>
    <property type="match status" value="1"/>
</dbReference>
<dbReference type="GO" id="GO:0016887">
    <property type="term" value="F:ATP hydrolysis activity"/>
    <property type="evidence" value="ECO:0007669"/>
    <property type="project" value="InterPro"/>
</dbReference>
<keyword evidence="5" id="KW-1133">Transmembrane helix</keyword>
<dbReference type="EMBL" id="DXDD01000007">
    <property type="protein sequence ID" value="HIY59204.1"/>
    <property type="molecule type" value="Genomic_DNA"/>
</dbReference>
<organism evidence="8 9">
    <name type="scientific">Candidatus Eisenbergiella pullistercoris</name>
    <dbReference type="NCBI Taxonomy" id="2838555"/>
    <lineage>
        <taxon>Bacteria</taxon>
        <taxon>Bacillati</taxon>
        <taxon>Bacillota</taxon>
        <taxon>Clostridia</taxon>
        <taxon>Lachnospirales</taxon>
        <taxon>Lachnospiraceae</taxon>
        <taxon>Eisenbergiella</taxon>
    </lineage>
</organism>
<evidence type="ECO:0000313" key="8">
    <source>
        <dbReference type="EMBL" id="HIY59204.1"/>
    </source>
</evidence>
<proteinExistence type="predicted"/>
<dbReference type="PANTHER" id="PTHR43394">
    <property type="entry name" value="ATP-DEPENDENT PERMEASE MDL1, MITOCHONDRIAL"/>
    <property type="match status" value="1"/>
</dbReference>
<evidence type="ECO:0000256" key="4">
    <source>
        <dbReference type="ARBA" id="ARBA00022840"/>
    </source>
</evidence>
<dbReference type="Gene3D" id="3.40.50.300">
    <property type="entry name" value="P-loop containing nucleotide triphosphate hydrolases"/>
    <property type="match status" value="1"/>
</dbReference>